<feature type="region of interest" description="Disordered" evidence="4">
    <location>
        <begin position="1"/>
        <end position="27"/>
    </location>
</feature>
<evidence type="ECO:0000313" key="6">
    <source>
        <dbReference type="Proteomes" id="UP000503222"/>
    </source>
</evidence>
<dbReference type="InterPro" id="IPR052341">
    <property type="entry name" value="LOG_family_nucleotidases"/>
</dbReference>
<dbReference type="AlphaFoldDB" id="A0A6G7YNU6"/>
<dbReference type="Proteomes" id="UP000503222">
    <property type="component" value="Chromosome"/>
</dbReference>
<dbReference type="Gene3D" id="3.40.50.450">
    <property type="match status" value="1"/>
</dbReference>
<comment type="catalytic activity">
    <reaction evidence="1">
        <text>AMP + H2O = D-ribose 5-phosphate + adenine</text>
        <dbReference type="Rhea" id="RHEA:20129"/>
        <dbReference type="ChEBI" id="CHEBI:15377"/>
        <dbReference type="ChEBI" id="CHEBI:16708"/>
        <dbReference type="ChEBI" id="CHEBI:78346"/>
        <dbReference type="ChEBI" id="CHEBI:456215"/>
        <dbReference type="EC" id="3.2.2.4"/>
    </reaction>
</comment>
<keyword evidence="6" id="KW-1185">Reference proteome</keyword>
<dbReference type="GO" id="GO:0008714">
    <property type="term" value="F:AMP nucleosidase activity"/>
    <property type="evidence" value="ECO:0007669"/>
    <property type="project" value="UniProtKB-EC"/>
</dbReference>
<organism evidence="5 6">
    <name type="scientific">Sphingomonas piscis</name>
    <dbReference type="NCBI Taxonomy" id="2714943"/>
    <lineage>
        <taxon>Bacteria</taxon>
        <taxon>Pseudomonadati</taxon>
        <taxon>Pseudomonadota</taxon>
        <taxon>Alphaproteobacteria</taxon>
        <taxon>Sphingomonadales</taxon>
        <taxon>Sphingomonadaceae</taxon>
        <taxon>Sphingomonas</taxon>
    </lineage>
</organism>
<sequence>MTDAAPPKRIFPTSKVDAEAAKHVPSSPQTESAAYKLAFQDKEFLLREDLRPVRFQLELLKPELLLDEANIASTFVFYGSARIPEPAKADALIAAASSDEQRAIAERLKDKSKYYDVARKLAQLASDCDCDVDGQRHFVVCSGGGPSIMEAANRGAQDMGKESIGLNIVLPHEQLPNPYVTPDLSFQFHYFALRKMHFLLRARALAVFPGGFGTFDEMFEVLTLIQTGKIRPLPILLFGREFWNSVVNFDALADEGVIARADLDLIHWSEDADEAWSFVRNYYEMN</sequence>
<evidence type="ECO:0000256" key="3">
    <source>
        <dbReference type="ARBA" id="ARBA00031983"/>
    </source>
</evidence>
<dbReference type="SUPFAM" id="SSF102405">
    <property type="entry name" value="MCP/YpsA-like"/>
    <property type="match status" value="1"/>
</dbReference>
<name>A0A6G7YNU6_9SPHN</name>
<gene>
    <name evidence="5" type="ORF">G7077_05320</name>
</gene>
<evidence type="ECO:0000256" key="2">
    <source>
        <dbReference type="ARBA" id="ARBA00011985"/>
    </source>
</evidence>
<dbReference type="KEGG" id="spii:G7077_05320"/>
<dbReference type="InterPro" id="IPR031100">
    <property type="entry name" value="LOG_fam"/>
</dbReference>
<evidence type="ECO:0000256" key="4">
    <source>
        <dbReference type="SAM" id="MobiDB-lite"/>
    </source>
</evidence>
<dbReference type="EC" id="3.2.2.4" evidence="2"/>
<proteinExistence type="predicted"/>
<evidence type="ECO:0000313" key="5">
    <source>
        <dbReference type="EMBL" id="QIK78412.1"/>
    </source>
</evidence>
<dbReference type="EMBL" id="CP049869">
    <property type="protein sequence ID" value="QIK78412.1"/>
    <property type="molecule type" value="Genomic_DNA"/>
</dbReference>
<accession>A0A6G7YNU6</accession>
<dbReference type="RefSeq" id="WP_166410805.1">
    <property type="nucleotide sequence ID" value="NZ_CP049869.1"/>
</dbReference>
<reference evidence="5 6" key="1">
    <citation type="submission" date="2020-03" db="EMBL/GenBank/DDBJ databases">
        <title>Sphingomonas sp. nov., isolated from fish.</title>
        <authorList>
            <person name="Hyun D.-W."/>
            <person name="Bae J.-W."/>
        </authorList>
    </citation>
    <scope>NUCLEOTIDE SEQUENCE [LARGE SCALE GENOMIC DNA]</scope>
    <source>
        <strain evidence="5 6">HDW15B</strain>
    </source>
</reference>
<dbReference type="Pfam" id="PF03641">
    <property type="entry name" value="Lysine_decarbox"/>
    <property type="match status" value="1"/>
</dbReference>
<dbReference type="PANTHER" id="PTHR43393">
    <property type="entry name" value="CYTOKININ RIBOSIDE 5'-MONOPHOSPHATE PHOSPHORIBOHYDROLASE"/>
    <property type="match status" value="1"/>
</dbReference>
<evidence type="ECO:0000256" key="1">
    <source>
        <dbReference type="ARBA" id="ARBA00000274"/>
    </source>
</evidence>
<protein>
    <recommendedName>
        <fullName evidence="3">AMP nucleosidase</fullName>
        <ecNumber evidence="2">3.2.2.4</ecNumber>
    </recommendedName>
    <alternativeName>
        <fullName evidence="3">AMP nucleosidase</fullName>
    </alternativeName>
</protein>
<dbReference type="PANTHER" id="PTHR43393:SF3">
    <property type="entry name" value="LYSINE DECARBOXYLASE-LIKE PROTEIN"/>
    <property type="match status" value="1"/>
</dbReference>
<dbReference type="GO" id="GO:0005829">
    <property type="term" value="C:cytosol"/>
    <property type="evidence" value="ECO:0007669"/>
    <property type="project" value="TreeGrafter"/>
</dbReference>